<gene>
    <name evidence="3" type="ORF">B1813_12510</name>
</gene>
<dbReference type="AlphaFoldDB" id="A0A1V9A7M8"/>
<evidence type="ECO:0000256" key="1">
    <source>
        <dbReference type="SAM" id="MobiDB-lite"/>
    </source>
</evidence>
<feature type="signal peptide" evidence="2">
    <location>
        <begin position="1"/>
        <end position="31"/>
    </location>
</feature>
<reference evidence="3 4" key="1">
    <citation type="submission" date="2017-02" db="EMBL/GenBank/DDBJ databases">
        <title>Draft genome of Saccharomonospora sp. 154.</title>
        <authorList>
            <person name="Alonso-Carmona G.S."/>
            <person name="De La Haba R."/>
            <person name="Vera-Gargallo B."/>
            <person name="Sandoval-Trujillo A.H."/>
            <person name="Ramirez-Duran N."/>
            <person name="Ventosa A."/>
        </authorList>
    </citation>
    <scope>NUCLEOTIDE SEQUENCE [LARGE SCALE GENOMIC DNA]</scope>
    <source>
        <strain evidence="3 4">LRS4.154</strain>
    </source>
</reference>
<keyword evidence="4" id="KW-1185">Reference proteome</keyword>
<feature type="compositionally biased region" description="Low complexity" evidence="1">
    <location>
        <begin position="55"/>
        <end position="74"/>
    </location>
</feature>
<evidence type="ECO:0000313" key="4">
    <source>
        <dbReference type="Proteomes" id="UP000192591"/>
    </source>
</evidence>
<proteinExistence type="predicted"/>
<feature type="chain" id="PRO_5010706866" description="Beta-lactamase class A" evidence="2">
    <location>
        <begin position="32"/>
        <end position="302"/>
    </location>
</feature>
<sequence length="302" mass="31793">MARTKPRALRWWFTGLAAVLSALVVAVAVTAADSVTEHRGVTAYAEAERPPPISAPSESAAPAPAPRSAGSTPADAPRFPDAGLEHDFTALGVAVHDRHAGETVLRDGADRQFTSASLVKLLVAFEALEHHARTVDIHTMLARSDDDIAGLLWVRHGGPEIVTTWAQRLDLPGTAPPAQANRWGDTLTTADDVVAVYRYLLTDAPADVRELVLGGLRAATPLGADGFDQSFGIPDATGEAGAVKQGWACCLPDRVLHSTGVVGAHDRYVVVVLTRSPSTVGWETASADVTDVVTQVLNALPE</sequence>
<dbReference type="InterPro" id="IPR012338">
    <property type="entry name" value="Beta-lactam/transpept-like"/>
</dbReference>
<comment type="caution">
    <text evidence="3">The sequence shown here is derived from an EMBL/GenBank/DDBJ whole genome shotgun (WGS) entry which is preliminary data.</text>
</comment>
<evidence type="ECO:0000256" key="2">
    <source>
        <dbReference type="SAM" id="SignalP"/>
    </source>
</evidence>
<dbReference type="Proteomes" id="UP000192591">
    <property type="component" value="Unassembled WGS sequence"/>
</dbReference>
<name>A0A1V9A7M8_SACPI</name>
<feature type="region of interest" description="Disordered" evidence="1">
    <location>
        <begin position="43"/>
        <end position="79"/>
    </location>
</feature>
<dbReference type="EMBL" id="MWIH01000005">
    <property type="protein sequence ID" value="OQO92934.1"/>
    <property type="molecule type" value="Genomic_DNA"/>
</dbReference>
<keyword evidence="2" id="KW-0732">Signal</keyword>
<evidence type="ECO:0008006" key="5">
    <source>
        <dbReference type="Google" id="ProtNLM"/>
    </source>
</evidence>
<accession>A0A1V9A7M8</accession>
<evidence type="ECO:0000313" key="3">
    <source>
        <dbReference type="EMBL" id="OQO92934.1"/>
    </source>
</evidence>
<dbReference type="STRING" id="1962155.B1813_12510"/>
<organism evidence="3 4">
    <name type="scientific">Saccharomonospora piscinae</name>
    <dbReference type="NCBI Taxonomy" id="687388"/>
    <lineage>
        <taxon>Bacteria</taxon>
        <taxon>Bacillati</taxon>
        <taxon>Actinomycetota</taxon>
        <taxon>Actinomycetes</taxon>
        <taxon>Pseudonocardiales</taxon>
        <taxon>Pseudonocardiaceae</taxon>
        <taxon>Saccharomonospora</taxon>
    </lineage>
</organism>
<dbReference type="RefSeq" id="WP_081191944.1">
    <property type="nucleotide sequence ID" value="NZ_MWIH01000005.1"/>
</dbReference>
<dbReference type="SUPFAM" id="SSF56601">
    <property type="entry name" value="beta-lactamase/transpeptidase-like"/>
    <property type="match status" value="1"/>
</dbReference>
<protein>
    <recommendedName>
        <fullName evidence="5">Beta-lactamase class A</fullName>
    </recommendedName>
</protein>
<dbReference type="Gene3D" id="3.40.710.10">
    <property type="entry name" value="DD-peptidase/beta-lactamase superfamily"/>
    <property type="match status" value="1"/>
</dbReference>